<sequence length="77" mass="8763">CWASQQRCRAHTDEEYAEMLLTLALPGRDWRYTATESRSRLQITDMTPAAKGWAATLRAARTRRRLSCLAATSFMPS</sequence>
<feature type="non-terminal residue" evidence="1">
    <location>
        <position position="1"/>
    </location>
</feature>
<comment type="caution">
    <text evidence="1">The sequence shown here is derived from an EMBL/GenBank/DDBJ whole genome shotgun (WGS) entry which is preliminary data.</text>
</comment>
<protein>
    <submittedName>
        <fullName evidence="1">Uncharacterized protein</fullName>
    </submittedName>
</protein>
<keyword evidence="2" id="KW-1185">Reference proteome</keyword>
<dbReference type="Proteomes" id="UP000265520">
    <property type="component" value="Unassembled WGS sequence"/>
</dbReference>
<name>A0A392UEM9_9FABA</name>
<reference evidence="1 2" key="1">
    <citation type="journal article" date="2018" name="Front. Plant Sci.">
        <title>Red Clover (Trifolium pratense) and Zigzag Clover (T. medium) - A Picture of Genomic Similarities and Differences.</title>
        <authorList>
            <person name="Dluhosova J."/>
            <person name="Istvanek J."/>
            <person name="Nedelnik J."/>
            <person name="Repkova J."/>
        </authorList>
    </citation>
    <scope>NUCLEOTIDE SEQUENCE [LARGE SCALE GENOMIC DNA]</scope>
    <source>
        <strain evidence="2">cv. 10/8</strain>
        <tissue evidence="1">Leaf</tissue>
    </source>
</reference>
<organism evidence="1 2">
    <name type="scientific">Trifolium medium</name>
    <dbReference type="NCBI Taxonomy" id="97028"/>
    <lineage>
        <taxon>Eukaryota</taxon>
        <taxon>Viridiplantae</taxon>
        <taxon>Streptophyta</taxon>
        <taxon>Embryophyta</taxon>
        <taxon>Tracheophyta</taxon>
        <taxon>Spermatophyta</taxon>
        <taxon>Magnoliopsida</taxon>
        <taxon>eudicotyledons</taxon>
        <taxon>Gunneridae</taxon>
        <taxon>Pentapetalae</taxon>
        <taxon>rosids</taxon>
        <taxon>fabids</taxon>
        <taxon>Fabales</taxon>
        <taxon>Fabaceae</taxon>
        <taxon>Papilionoideae</taxon>
        <taxon>50 kb inversion clade</taxon>
        <taxon>NPAAA clade</taxon>
        <taxon>Hologalegina</taxon>
        <taxon>IRL clade</taxon>
        <taxon>Trifolieae</taxon>
        <taxon>Trifolium</taxon>
    </lineage>
</organism>
<dbReference type="EMBL" id="LXQA010784503">
    <property type="protein sequence ID" value="MCI70866.1"/>
    <property type="molecule type" value="Genomic_DNA"/>
</dbReference>
<accession>A0A392UEM9</accession>
<evidence type="ECO:0000313" key="2">
    <source>
        <dbReference type="Proteomes" id="UP000265520"/>
    </source>
</evidence>
<dbReference type="AlphaFoldDB" id="A0A392UEM9"/>
<evidence type="ECO:0000313" key="1">
    <source>
        <dbReference type="EMBL" id="MCI70866.1"/>
    </source>
</evidence>
<proteinExistence type="predicted"/>